<organism evidence="1 2">
    <name type="scientific">Drosophila rubida</name>
    <dbReference type="NCBI Taxonomy" id="30044"/>
    <lineage>
        <taxon>Eukaryota</taxon>
        <taxon>Metazoa</taxon>
        <taxon>Ecdysozoa</taxon>
        <taxon>Arthropoda</taxon>
        <taxon>Hexapoda</taxon>
        <taxon>Insecta</taxon>
        <taxon>Pterygota</taxon>
        <taxon>Neoptera</taxon>
        <taxon>Endopterygota</taxon>
        <taxon>Diptera</taxon>
        <taxon>Brachycera</taxon>
        <taxon>Muscomorpha</taxon>
        <taxon>Ephydroidea</taxon>
        <taxon>Drosophilidae</taxon>
        <taxon>Drosophila</taxon>
    </lineage>
</organism>
<dbReference type="AlphaFoldDB" id="A0AAD4PQ45"/>
<comment type="caution">
    <text evidence="1">The sequence shown here is derived from an EMBL/GenBank/DDBJ whole genome shotgun (WGS) entry which is preliminary data.</text>
</comment>
<gene>
    <name evidence="1" type="ORF">KR093_008525</name>
</gene>
<dbReference type="EMBL" id="JAJJHW010000824">
    <property type="protein sequence ID" value="KAH8381565.1"/>
    <property type="molecule type" value="Genomic_DNA"/>
</dbReference>
<proteinExistence type="predicted"/>
<dbReference type="Proteomes" id="UP001200034">
    <property type="component" value="Unassembled WGS sequence"/>
</dbReference>
<accession>A0AAD4PQ45</accession>
<keyword evidence="2" id="KW-1185">Reference proteome</keyword>
<name>A0AAD4PQ45_9MUSC</name>
<evidence type="ECO:0000313" key="2">
    <source>
        <dbReference type="Proteomes" id="UP001200034"/>
    </source>
</evidence>
<reference evidence="1" key="1">
    <citation type="journal article" date="2021" name="Mol. Ecol. Resour.">
        <title>Phylogenomic analyses of the genus Drosophila reveals genomic signals of climate adaptation.</title>
        <authorList>
            <person name="Li F."/>
            <person name="Rane R.V."/>
            <person name="Luria V."/>
            <person name="Xiong Z."/>
            <person name="Chen J."/>
            <person name="Li Z."/>
            <person name="Catullo R.A."/>
            <person name="Griffin P.C."/>
            <person name="Schiffer M."/>
            <person name="Pearce S."/>
            <person name="Lee S.F."/>
            <person name="McElroy K."/>
            <person name="Stocker A."/>
            <person name="Shirriffs J."/>
            <person name="Cockerell F."/>
            <person name="Coppin C."/>
            <person name="Sgro C.M."/>
            <person name="Karger A."/>
            <person name="Cain J.W."/>
            <person name="Weber J.A."/>
            <person name="Santpere G."/>
            <person name="Kirschner M.W."/>
            <person name="Hoffmann A.A."/>
            <person name="Oakeshott J.G."/>
            <person name="Zhang G."/>
        </authorList>
    </citation>
    <scope>NUCLEOTIDE SEQUENCE</scope>
    <source>
        <strain evidence="1">BGI-SZ-2011g</strain>
    </source>
</reference>
<protein>
    <submittedName>
        <fullName evidence="1">Uncharacterized protein</fullName>
    </submittedName>
</protein>
<evidence type="ECO:0000313" key="1">
    <source>
        <dbReference type="EMBL" id="KAH8381565.1"/>
    </source>
</evidence>
<sequence length="198" mass="23015">MFLNVIGHPLILNPTKRYGVFEQHNGPLLLTSAAFKEHVLPSNWCGEVYGTSEDIARFQDMGMAQTYKYTALKPHEPMEIEYRKIKNILTVIPVAQNTQLYYLHNDYVKILIVDRLTGYLDFIPKAGATFHRALGSGIDVMYIDDLCYINDEDGAEQQREYLYMLVQLIRPKYLYSLRQNQLPSYLLDLCVHKILYLD</sequence>